<dbReference type="Proteomes" id="UP001079657">
    <property type="component" value="Unassembled WGS sequence"/>
</dbReference>
<dbReference type="Pfam" id="PF01522">
    <property type="entry name" value="Polysacc_deac_1"/>
    <property type="match status" value="1"/>
</dbReference>
<keyword evidence="3" id="KW-1185">Reference proteome</keyword>
<proteinExistence type="predicted"/>
<gene>
    <name evidence="2" type="ORF">OXH55_12600</name>
</gene>
<dbReference type="CDD" id="cd10959">
    <property type="entry name" value="CE4_NodB_like_3"/>
    <property type="match status" value="1"/>
</dbReference>
<reference evidence="2" key="1">
    <citation type="submission" date="2022-12" db="EMBL/GenBank/DDBJ databases">
        <authorList>
            <person name="Wang J."/>
        </authorList>
    </citation>
    <scope>NUCLEOTIDE SEQUENCE</scope>
    <source>
        <strain evidence="2">HY-42-06</strain>
    </source>
</reference>
<dbReference type="EMBL" id="JAPQES010000004">
    <property type="protein sequence ID" value="MCY6371482.1"/>
    <property type="molecule type" value="Genomic_DNA"/>
</dbReference>
<dbReference type="InterPro" id="IPR011330">
    <property type="entry name" value="Glyco_hydro/deAcase_b/a-brl"/>
</dbReference>
<dbReference type="PROSITE" id="PS51677">
    <property type="entry name" value="NODB"/>
    <property type="match status" value="1"/>
</dbReference>
<dbReference type="Gene3D" id="3.20.20.370">
    <property type="entry name" value="Glycoside hydrolase/deacetylase"/>
    <property type="match status" value="1"/>
</dbReference>
<dbReference type="PANTHER" id="PTHR10587:SF137">
    <property type="entry name" value="4-DEOXY-4-FORMAMIDO-L-ARABINOSE-PHOSPHOUNDECAPRENOL DEFORMYLASE ARND-RELATED"/>
    <property type="match status" value="1"/>
</dbReference>
<comment type="caution">
    <text evidence="2">The sequence shown here is derived from an EMBL/GenBank/DDBJ whole genome shotgun (WGS) entry which is preliminary data.</text>
</comment>
<accession>A0ABT4CR10</accession>
<name>A0ABT4CR10_9CLOT</name>
<dbReference type="SUPFAM" id="SSF88713">
    <property type="entry name" value="Glycoside hydrolase/deacetylase"/>
    <property type="match status" value="1"/>
</dbReference>
<dbReference type="PANTHER" id="PTHR10587">
    <property type="entry name" value="GLYCOSYL TRANSFERASE-RELATED"/>
    <property type="match status" value="1"/>
</dbReference>
<sequence length="227" mass="26460">MNSVIIALVILIGLSYAVIPTCYYRFFDKKIIKTMDKKDSIMLTFDDGPDERYTNTLLDLLKKNDVKASFFLVADKAKKNPNIVNRMIEEGHKIALHSYSHQNALFTGYWSVKRDFENSMKIMKENNWKVNYYRPPWGDINIFTLLFAKKNGLMPMLWSVMAEDWSRFSTVETIEKKLLKRVKEGSIICLHDSNGAEKAPERTIQALRTVLPILKEKYKFITLEDMT</sequence>
<feature type="domain" description="NodB homology" evidence="1">
    <location>
        <begin position="39"/>
        <end position="224"/>
    </location>
</feature>
<dbReference type="InterPro" id="IPR002509">
    <property type="entry name" value="NODB_dom"/>
</dbReference>
<protein>
    <submittedName>
        <fullName evidence="2">Polysaccharide deacetylase family protein</fullName>
    </submittedName>
</protein>
<dbReference type="InterPro" id="IPR050248">
    <property type="entry name" value="Polysacc_deacetylase_ArnD"/>
</dbReference>
<evidence type="ECO:0000259" key="1">
    <source>
        <dbReference type="PROSITE" id="PS51677"/>
    </source>
</evidence>
<organism evidence="2 3">
    <name type="scientific">Clostridium ganghwense</name>
    <dbReference type="NCBI Taxonomy" id="312089"/>
    <lineage>
        <taxon>Bacteria</taxon>
        <taxon>Bacillati</taxon>
        <taxon>Bacillota</taxon>
        <taxon>Clostridia</taxon>
        <taxon>Eubacteriales</taxon>
        <taxon>Clostridiaceae</taxon>
        <taxon>Clostridium</taxon>
    </lineage>
</organism>
<evidence type="ECO:0000313" key="2">
    <source>
        <dbReference type="EMBL" id="MCY6371482.1"/>
    </source>
</evidence>
<dbReference type="RefSeq" id="WP_268050343.1">
    <property type="nucleotide sequence ID" value="NZ_JAPQES010000004.1"/>
</dbReference>
<evidence type="ECO:0000313" key="3">
    <source>
        <dbReference type="Proteomes" id="UP001079657"/>
    </source>
</evidence>